<keyword evidence="4 7" id="KW-1133">Transmembrane helix</keyword>
<feature type="transmembrane region" description="Helical" evidence="7">
    <location>
        <begin position="41"/>
        <end position="66"/>
    </location>
</feature>
<feature type="transmembrane region" description="Helical" evidence="7">
    <location>
        <begin position="212"/>
        <end position="234"/>
    </location>
</feature>
<feature type="transmembrane region" description="Helical" evidence="7">
    <location>
        <begin position="427"/>
        <end position="453"/>
    </location>
</feature>
<keyword evidence="3 7" id="KW-0812">Transmembrane</keyword>
<evidence type="ECO:0000256" key="4">
    <source>
        <dbReference type="ARBA" id="ARBA00022989"/>
    </source>
</evidence>
<dbReference type="InterPro" id="IPR020846">
    <property type="entry name" value="MFS_dom"/>
</dbReference>
<feature type="transmembrane region" description="Helical" evidence="7">
    <location>
        <begin position="329"/>
        <end position="347"/>
    </location>
</feature>
<organism evidence="9 10">
    <name type="scientific">Lasiosphaeria hispida</name>
    <dbReference type="NCBI Taxonomy" id="260671"/>
    <lineage>
        <taxon>Eukaryota</taxon>
        <taxon>Fungi</taxon>
        <taxon>Dikarya</taxon>
        <taxon>Ascomycota</taxon>
        <taxon>Pezizomycotina</taxon>
        <taxon>Sordariomycetes</taxon>
        <taxon>Sordariomycetidae</taxon>
        <taxon>Sordariales</taxon>
        <taxon>Lasiosphaeriaceae</taxon>
        <taxon>Lasiosphaeria</taxon>
    </lineage>
</organism>
<feature type="transmembrane region" description="Helical" evidence="7">
    <location>
        <begin position="288"/>
        <end position="309"/>
    </location>
</feature>
<accession>A0AAJ0M9A1</accession>
<keyword evidence="2" id="KW-0813">Transport</keyword>
<name>A0AAJ0M9A1_9PEZI</name>
<feature type="transmembrane region" description="Helical" evidence="7">
    <location>
        <begin position="172"/>
        <end position="192"/>
    </location>
</feature>
<dbReference type="GO" id="GO:0022857">
    <property type="term" value="F:transmembrane transporter activity"/>
    <property type="evidence" value="ECO:0007669"/>
    <property type="project" value="InterPro"/>
</dbReference>
<feature type="transmembrane region" description="Helical" evidence="7">
    <location>
        <begin position="359"/>
        <end position="382"/>
    </location>
</feature>
<dbReference type="Proteomes" id="UP001275084">
    <property type="component" value="Unassembled WGS sequence"/>
</dbReference>
<dbReference type="AlphaFoldDB" id="A0AAJ0M9A1"/>
<keyword evidence="5 7" id="KW-0472">Membrane</keyword>
<dbReference type="GO" id="GO:0016020">
    <property type="term" value="C:membrane"/>
    <property type="evidence" value="ECO:0007669"/>
    <property type="project" value="UniProtKB-SubCell"/>
</dbReference>
<feature type="domain" description="Major facilitator superfamily (MFS) profile" evidence="8">
    <location>
        <begin position="40"/>
        <end position="491"/>
    </location>
</feature>
<evidence type="ECO:0000256" key="3">
    <source>
        <dbReference type="ARBA" id="ARBA00022692"/>
    </source>
</evidence>
<evidence type="ECO:0000259" key="8">
    <source>
        <dbReference type="PROSITE" id="PS50850"/>
    </source>
</evidence>
<reference evidence="9" key="1">
    <citation type="journal article" date="2023" name="Mol. Phylogenet. Evol.">
        <title>Genome-scale phylogeny and comparative genomics of the fungal order Sordariales.</title>
        <authorList>
            <person name="Hensen N."/>
            <person name="Bonometti L."/>
            <person name="Westerberg I."/>
            <person name="Brannstrom I.O."/>
            <person name="Guillou S."/>
            <person name="Cros-Aarteil S."/>
            <person name="Calhoun S."/>
            <person name="Haridas S."/>
            <person name="Kuo A."/>
            <person name="Mondo S."/>
            <person name="Pangilinan J."/>
            <person name="Riley R."/>
            <person name="LaButti K."/>
            <person name="Andreopoulos B."/>
            <person name="Lipzen A."/>
            <person name="Chen C."/>
            <person name="Yan M."/>
            <person name="Daum C."/>
            <person name="Ng V."/>
            <person name="Clum A."/>
            <person name="Steindorff A."/>
            <person name="Ohm R.A."/>
            <person name="Martin F."/>
            <person name="Silar P."/>
            <person name="Natvig D.O."/>
            <person name="Lalanne C."/>
            <person name="Gautier V."/>
            <person name="Ament-Velasquez S.L."/>
            <person name="Kruys A."/>
            <person name="Hutchinson M.I."/>
            <person name="Powell A.J."/>
            <person name="Barry K."/>
            <person name="Miller A.N."/>
            <person name="Grigoriev I.V."/>
            <person name="Debuchy R."/>
            <person name="Gladieux P."/>
            <person name="Hiltunen Thoren M."/>
            <person name="Johannesson H."/>
        </authorList>
    </citation>
    <scope>NUCLEOTIDE SEQUENCE</scope>
    <source>
        <strain evidence="9">CBS 955.72</strain>
    </source>
</reference>
<dbReference type="InterPro" id="IPR036259">
    <property type="entry name" value="MFS_trans_sf"/>
</dbReference>
<dbReference type="Pfam" id="PF07690">
    <property type="entry name" value="MFS_1"/>
    <property type="match status" value="1"/>
</dbReference>
<dbReference type="SUPFAM" id="SSF103473">
    <property type="entry name" value="MFS general substrate transporter"/>
    <property type="match status" value="1"/>
</dbReference>
<feature type="transmembrane region" description="Helical" evidence="7">
    <location>
        <begin position="78"/>
        <end position="101"/>
    </location>
</feature>
<evidence type="ECO:0000313" key="9">
    <source>
        <dbReference type="EMBL" id="KAK3343635.1"/>
    </source>
</evidence>
<dbReference type="EMBL" id="JAUIQD010000007">
    <property type="protein sequence ID" value="KAK3343635.1"/>
    <property type="molecule type" value="Genomic_DNA"/>
</dbReference>
<sequence length="506" mass="55011">MMSLPSPTGTIPQKKKVCTIQNAMSQPHEPAGHRISPRRNFVLVACICIAEPFSSVLLLPFIYFMVRDMGYADADVGAHAGWITSAFFVVQIFSTPAWCALSDRVGRKPCMIFGLVGTAVSMVLFGLSSSLAWAMVTRAVCGAVNGNLAIARTVVGELAAATGVEKGRAFSLFGFCVATGWMLGPFIGGALADPSRNLGFHGPRGLFDDYPWLFPCLFSAVYNLVVGIASALYLDETVGLTIHNRASRPSRQPTRRDLERQPLLVNRSPSPGSETFVVGPEYFRNIQFLTLLSSVFYFIHIISFDELYALFAASSLADGIGLSFQSPQIALSLSFAGPAMIVALLLFPSLHRCFTSVPLYMCSGVAFVWVYPIFSLLPALANAVEESIAMWVVLECIIMLRYGAMVIGLASLQVLINDVVHPRQRAFINGLAQSVGSFARAIGPSLGGSVWTWSLKKKLEFPLDFHAMFLLLSLLGIAQVATIVAIPPQNEIDRAMEAWEREHEGV</sequence>
<comment type="caution">
    <text evidence="9">The sequence shown here is derived from an EMBL/GenBank/DDBJ whole genome shotgun (WGS) entry which is preliminary data.</text>
</comment>
<evidence type="ECO:0000256" key="1">
    <source>
        <dbReference type="ARBA" id="ARBA00004141"/>
    </source>
</evidence>
<feature type="transmembrane region" description="Helical" evidence="7">
    <location>
        <begin position="388"/>
        <end position="415"/>
    </location>
</feature>
<evidence type="ECO:0000256" key="2">
    <source>
        <dbReference type="ARBA" id="ARBA00022448"/>
    </source>
</evidence>
<evidence type="ECO:0000256" key="7">
    <source>
        <dbReference type="SAM" id="Phobius"/>
    </source>
</evidence>
<reference evidence="9" key="2">
    <citation type="submission" date="2023-06" db="EMBL/GenBank/DDBJ databases">
        <authorList>
            <consortium name="Lawrence Berkeley National Laboratory"/>
            <person name="Haridas S."/>
            <person name="Hensen N."/>
            <person name="Bonometti L."/>
            <person name="Westerberg I."/>
            <person name="Brannstrom I.O."/>
            <person name="Guillou S."/>
            <person name="Cros-Aarteil S."/>
            <person name="Calhoun S."/>
            <person name="Kuo A."/>
            <person name="Mondo S."/>
            <person name="Pangilinan J."/>
            <person name="Riley R."/>
            <person name="Labutti K."/>
            <person name="Andreopoulos B."/>
            <person name="Lipzen A."/>
            <person name="Chen C."/>
            <person name="Yanf M."/>
            <person name="Daum C."/>
            <person name="Ng V."/>
            <person name="Clum A."/>
            <person name="Steindorff A."/>
            <person name="Ohm R."/>
            <person name="Martin F."/>
            <person name="Silar P."/>
            <person name="Natvig D."/>
            <person name="Lalanne C."/>
            <person name="Gautier V."/>
            <person name="Ament-Velasquez S.L."/>
            <person name="Kruys A."/>
            <person name="Hutchinson M.I."/>
            <person name="Powell A.J."/>
            <person name="Barry K."/>
            <person name="Miller A.N."/>
            <person name="Grigoriev I.V."/>
            <person name="Debuchy R."/>
            <person name="Gladieux P."/>
            <person name="Thoren M.H."/>
            <person name="Johannesson H."/>
        </authorList>
    </citation>
    <scope>NUCLEOTIDE SEQUENCE</scope>
    <source>
        <strain evidence="9">CBS 955.72</strain>
    </source>
</reference>
<evidence type="ECO:0000256" key="6">
    <source>
        <dbReference type="SAM" id="MobiDB-lite"/>
    </source>
</evidence>
<dbReference type="Gene3D" id="1.20.1250.20">
    <property type="entry name" value="MFS general substrate transporter like domains"/>
    <property type="match status" value="1"/>
</dbReference>
<dbReference type="PROSITE" id="PS50850">
    <property type="entry name" value="MFS"/>
    <property type="match status" value="1"/>
</dbReference>
<keyword evidence="10" id="KW-1185">Reference proteome</keyword>
<feature type="transmembrane region" description="Helical" evidence="7">
    <location>
        <begin position="465"/>
        <end position="486"/>
    </location>
</feature>
<feature type="region of interest" description="Disordered" evidence="6">
    <location>
        <begin position="245"/>
        <end position="267"/>
    </location>
</feature>
<dbReference type="PANTHER" id="PTHR23504">
    <property type="entry name" value="MAJOR FACILITATOR SUPERFAMILY DOMAIN-CONTAINING PROTEIN 10"/>
    <property type="match status" value="1"/>
</dbReference>
<gene>
    <name evidence="9" type="ORF">B0T25DRAFT_554815</name>
</gene>
<proteinExistence type="predicted"/>
<comment type="subcellular location">
    <subcellularLocation>
        <location evidence="1">Membrane</location>
        <topology evidence="1">Multi-pass membrane protein</topology>
    </subcellularLocation>
</comment>
<protein>
    <submittedName>
        <fullName evidence="9">Major facilitator superfamily domain-containing protein</fullName>
    </submittedName>
</protein>
<dbReference type="InterPro" id="IPR011701">
    <property type="entry name" value="MFS"/>
</dbReference>
<evidence type="ECO:0000256" key="5">
    <source>
        <dbReference type="ARBA" id="ARBA00023136"/>
    </source>
</evidence>
<feature type="transmembrane region" description="Helical" evidence="7">
    <location>
        <begin position="113"/>
        <end position="136"/>
    </location>
</feature>
<dbReference type="PANTHER" id="PTHR23504:SF15">
    <property type="entry name" value="MAJOR FACILITATOR SUPERFAMILY (MFS) PROFILE DOMAIN-CONTAINING PROTEIN"/>
    <property type="match status" value="1"/>
</dbReference>
<evidence type="ECO:0000313" key="10">
    <source>
        <dbReference type="Proteomes" id="UP001275084"/>
    </source>
</evidence>